<dbReference type="Pfam" id="PF06985">
    <property type="entry name" value="HET"/>
    <property type="match status" value="1"/>
</dbReference>
<protein>
    <submittedName>
        <fullName evidence="2">Ankyrin repeat and SAM domain containing protein 6</fullName>
    </submittedName>
</protein>
<dbReference type="InterPro" id="IPR052895">
    <property type="entry name" value="HetReg/Transcr_Mod"/>
</dbReference>
<proteinExistence type="predicted"/>
<evidence type="ECO:0000313" key="2">
    <source>
        <dbReference type="EMBL" id="OAA80174.1"/>
    </source>
</evidence>
<dbReference type="Proteomes" id="UP000076881">
    <property type="component" value="Unassembled WGS sequence"/>
</dbReference>
<feature type="domain" description="Heterokaryon incompatibility" evidence="1">
    <location>
        <begin position="51"/>
        <end position="218"/>
    </location>
</feature>
<accession>A0A168J9W3</accession>
<evidence type="ECO:0000313" key="3">
    <source>
        <dbReference type="Proteomes" id="UP000076881"/>
    </source>
</evidence>
<name>A0A168J9W3_CORDF</name>
<dbReference type="PANTHER" id="PTHR24148:SF64">
    <property type="entry name" value="HETEROKARYON INCOMPATIBILITY DOMAIN-CONTAINING PROTEIN"/>
    <property type="match status" value="1"/>
</dbReference>
<sequence>METEQEAPGPYEYSALQHAISFRIAKLLPGHGDAPVQCTLEEVQWSDGRHFEAISYAWGDPTPKDLILAHDRILGVTKNLHSALLHLRHEETPRYIWVDAICTNQNDIPERGAQVRQMRRIFEKATSVLIWLGPDNDAGQAALAVRSVQQIAELICQQLGISLEDLSAVEQIYHTVLFENRHRLALPSECGIVPRDVWDAVLWLYRHPYFTRVWVIQEINANRSRPTFCGRHIISWEAVELVAGYMVLESTFAHKCGDLGSTFCWWASTAPSELRSASNWLHILYLASKFVASDARDVVYGLREMMNCRAGGALLDPDYSKATLQTYRDVVETSLFNYKNTNALLYVSAVEGRPFVDPVLGRGHAVPEPVSVRQPHALEAGRRL</sequence>
<reference evidence="2 3" key="1">
    <citation type="journal article" date="2016" name="Genome Biol. Evol.">
        <title>Divergent and convergent evolution of fungal pathogenicity.</title>
        <authorList>
            <person name="Shang Y."/>
            <person name="Xiao G."/>
            <person name="Zheng P."/>
            <person name="Cen K."/>
            <person name="Zhan S."/>
            <person name="Wang C."/>
        </authorList>
    </citation>
    <scope>NUCLEOTIDE SEQUENCE [LARGE SCALE GENOMIC DNA]</scope>
    <source>
        <strain evidence="2 3">RCEF 1005</strain>
    </source>
</reference>
<comment type="caution">
    <text evidence="2">The sequence shown here is derived from an EMBL/GenBank/DDBJ whole genome shotgun (WGS) entry which is preliminary data.</text>
</comment>
<dbReference type="InterPro" id="IPR010730">
    <property type="entry name" value="HET"/>
</dbReference>
<dbReference type="AlphaFoldDB" id="A0A168J9W3"/>
<organism evidence="2 3">
    <name type="scientific">Akanthomyces lecanii RCEF 1005</name>
    <dbReference type="NCBI Taxonomy" id="1081108"/>
    <lineage>
        <taxon>Eukaryota</taxon>
        <taxon>Fungi</taxon>
        <taxon>Dikarya</taxon>
        <taxon>Ascomycota</taxon>
        <taxon>Pezizomycotina</taxon>
        <taxon>Sordariomycetes</taxon>
        <taxon>Hypocreomycetidae</taxon>
        <taxon>Hypocreales</taxon>
        <taxon>Cordycipitaceae</taxon>
        <taxon>Akanthomyces</taxon>
        <taxon>Cordyceps confragosa</taxon>
    </lineage>
</organism>
<dbReference type="PANTHER" id="PTHR24148">
    <property type="entry name" value="ANKYRIN REPEAT DOMAIN-CONTAINING PROTEIN 39 HOMOLOG-RELATED"/>
    <property type="match status" value="1"/>
</dbReference>
<keyword evidence="3" id="KW-1185">Reference proteome</keyword>
<dbReference type="EMBL" id="AZHF01000002">
    <property type="protein sequence ID" value="OAA80174.1"/>
    <property type="molecule type" value="Genomic_DNA"/>
</dbReference>
<dbReference type="OrthoDB" id="4870044at2759"/>
<evidence type="ECO:0000259" key="1">
    <source>
        <dbReference type="Pfam" id="PF06985"/>
    </source>
</evidence>
<dbReference type="STRING" id="1081108.A0A168J9W3"/>
<gene>
    <name evidence="2" type="ORF">LEL_03660</name>
</gene>